<accession>A0A2K1JLM1</accession>
<dbReference type="Gramene" id="Pp3c13_12030V3.2">
    <property type="protein sequence ID" value="Pp3c13_12030V3.2"/>
    <property type="gene ID" value="Pp3c13_12030"/>
</dbReference>
<reference evidence="8 10" key="1">
    <citation type="journal article" date="2008" name="Science">
        <title>The Physcomitrella genome reveals evolutionary insights into the conquest of land by plants.</title>
        <authorList>
            <person name="Rensing S."/>
            <person name="Lang D."/>
            <person name="Zimmer A."/>
            <person name="Terry A."/>
            <person name="Salamov A."/>
            <person name="Shapiro H."/>
            <person name="Nishiyama T."/>
            <person name="Perroud P.-F."/>
            <person name="Lindquist E."/>
            <person name="Kamisugi Y."/>
            <person name="Tanahashi T."/>
            <person name="Sakakibara K."/>
            <person name="Fujita T."/>
            <person name="Oishi K."/>
            <person name="Shin-I T."/>
            <person name="Kuroki Y."/>
            <person name="Toyoda A."/>
            <person name="Suzuki Y."/>
            <person name="Hashimoto A."/>
            <person name="Yamaguchi K."/>
            <person name="Sugano A."/>
            <person name="Kohara Y."/>
            <person name="Fujiyama A."/>
            <person name="Anterola A."/>
            <person name="Aoki S."/>
            <person name="Ashton N."/>
            <person name="Barbazuk W.B."/>
            <person name="Barker E."/>
            <person name="Bennetzen J."/>
            <person name="Bezanilla M."/>
            <person name="Blankenship R."/>
            <person name="Cho S.H."/>
            <person name="Dutcher S."/>
            <person name="Estelle M."/>
            <person name="Fawcett J.A."/>
            <person name="Gundlach H."/>
            <person name="Hanada K."/>
            <person name="Heyl A."/>
            <person name="Hicks K.A."/>
            <person name="Hugh J."/>
            <person name="Lohr M."/>
            <person name="Mayer K."/>
            <person name="Melkozernov A."/>
            <person name="Murata T."/>
            <person name="Nelson D."/>
            <person name="Pils B."/>
            <person name="Prigge M."/>
            <person name="Reiss B."/>
            <person name="Renner T."/>
            <person name="Rombauts S."/>
            <person name="Rushton P."/>
            <person name="Sanderfoot A."/>
            <person name="Schween G."/>
            <person name="Shiu S.-H."/>
            <person name="Stueber K."/>
            <person name="Theodoulou F.L."/>
            <person name="Tu H."/>
            <person name="Van de Peer Y."/>
            <person name="Verrier P.J."/>
            <person name="Waters E."/>
            <person name="Wood A."/>
            <person name="Yang L."/>
            <person name="Cove D."/>
            <person name="Cuming A."/>
            <person name="Hasebe M."/>
            <person name="Lucas S."/>
            <person name="Mishler D.B."/>
            <person name="Reski R."/>
            <person name="Grigoriev I."/>
            <person name="Quatrano R.S."/>
            <person name="Boore J.L."/>
        </authorList>
    </citation>
    <scope>NUCLEOTIDE SEQUENCE [LARGE SCALE GENOMIC DNA]</scope>
    <source>
        <strain evidence="9 10">cv. Gransden 2004</strain>
    </source>
</reference>
<dbReference type="AlphaFoldDB" id="A0A2K1JLM1"/>
<protein>
    <recommendedName>
        <fullName evidence="11">Glycine-rich protein</fullName>
    </recommendedName>
</protein>
<dbReference type="STRING" id="3218.A0A2K1JLM1"/>
<dbReference type="OMA" id="VAKRSPW"/>
<feature type="compositionally biased region" description="Gly residues" evidence="6">
    <location>
        <begin position="58"/>
        <end position="79"/>
    </location>
</feature>
<evidence type="ECO:0000313" key="8">
    <source>
        <dbReference type="EMBL" id="PNR42431.1"/>
    </source>
</evidence>
<sequence>MAGYVQSGEVRARRSPWRLSIIPEMFSALIALIISFFSTMFSLDAHRSYGKRPASGGNSFGGGSGPGGPGGSGGGGGYGPRRPRGLDSVRGVDHSAPSPCGSCCAG</sequence>
<keyword evidence="3" id="KW-0712">Selenocysteine</keyword>
<keyword evidence="10" id="KW-1185">Reference proteome</keyword>
<keyword evidence="4 7" id="KW-1133">Transmembrane helix</keyword>
<dbReference type="GO" id="GO:0032469">
    <property type="term" value="P:endoplasmic reticulum calcium ion homeostasis"/>
    <property type="evidence" value="ECO:0000318"/>
    <property type="project" value="GO_Central"/>
</dbReference>
<dbReference type="EnsemblPlants" id="Pp3c13_12030V3.2">
    <property type="protein sequence ID" value="Pp3c13_12030V3.2"/>
    <property type="gene ID" value="Pp3c13_12030"/>
</dbReference>
<keyword evidence="5 7" id="KW-0472">Membrane</keyword>
<dbReference type="EMBL" id="ABEU02000013">
    <property type="protein sequence ID" value="PNR42431.1"/>
    <property type="molecule type" value="Genomic_DNA"/>
</dbReference>
<dbReference type="GO" id="GO:0005789">
    <property type="term" value="C:endoplasmic reticulum membrane"/>
    <property type="evidence" value="ECO:0000318"/>
    <property type="project" value="GO_Central"/>
</dbReference>
<evidence type="ECO:0000256" key="5">
    <source>
        <dbReference type="ARBA" id="ARBA00023136"/>
    </source>
</evidence>
<dbReference type="PANTHER" id="PTHR16875">
    <property type="entry name" value="SELENOPROTEIN K"/>
    <property type="match status" value="1"/>
</dbReference>
<proteinExistence type="predicted"/>
<dbReference type="EnsemblPlants" id="Pp3c13_12030V3.1">
    <property type="protein sequence ID" value="Pp3c13_12030V3.1"/>
    <property type="gene ID" value="Pp3c13_12030"/>
</dbReference>
<dbReference type="Proteomes" id="UP000006727">
    <property type="component" value="Chromosome 13"/>
</dbReference>
<evidence type="ECO:0000256" key="3">
    <source>
        <dbReference type="ARBA" id="ARBA00022933"/>
    </source>
</evidence>
<dbReference type="GO" id="GO:0005794">
    <property type="term" value="C:Golgi apparatus"/>
    <property type="evidence" value="ECO:0000318"/>
    <property type="project" value="GO_Central"/>
</dbReference>
<evidence type="ECO:0000256" key="4">
    <source>
        <dbReference type="ARBA" id="ARBA00022989"/>
    </source>
</evidence>
<feature type="compositionally biased region" description="Basic and acidic residues" evidence="6">
    <location>
        <begin position="84"/>
        <end position="93"/>
    </location>
</feature>
<dbReference type="Pfam" id="PF10961">
    <property type="entry name" value="SelK_SelG"/>
    <property type="match status" value="1"/>
</dbReference>
<gene>
    <name evidence="9" type="primary">LOC112290443</name>
    <name evidence="8" type="ORF">PHYPA_017260</name>
</gene>
<evidence type="ECO:0000256" key="1">
    <source>
        <dbReference type="ARBA" id="ARBA00004167"/>
    </source>
</evidence>
<organism evidence="8">
    <name type="scientific">Physcomitrium patens</name>
    <name type="common">Spreading-leaved earth moss</name>
    <name type="synonym">Physcomitrella patens</name>
    <dbReference type="NCBI Taxonomy" id="3218"/>
    <lineage>
        <taxon>Eukaryota</taxon>
        <taxon>Viridiplantae</taxon>
        <taxon>Streptophyta</taxon>
        <taxon>Embryophyta</taxon>
        <taxon>Bryophyta</taxon>
        <taxon>Bryophytina</taxon>
        <taxon>Bryopsida</taxon>
        <taxon>Funariidae</taxon>
        <taxon>Funariales</taxon>
        <taxon>Funariaceae</taxon>
        <taxon>Physcomitrium</taxon>
    </lineage>
</organism>
<dbReference type="FunCoup" id="A0A2K1JLM1">
    <property type="interactions" value="168"/>
</dbReference>
<dbReference type="PANTHER" id="PTHR16875:SF0">
    <property type="entry name" value="SELENOPROTEIN K"/>
    <property type="match status" value="1"/>
</dbReference>
<dbReference type="Gramene" id="Pp3c13_12030V3.1">
    <property type="protein sequence ID" value="Pp3c13_12030V3.1"/>
    <property type="gene ID" value="Pp3c13_12030"/>
</dbReference>
<dbReference type="GO" id="GO:0006816">
    <property type="term" value="P:calcium ion transport"/>
    <property type="evidence" value="ECO:0000318"/>
    <property type="project" value="GO_Central"/>
</dbReference>
<evidence type="ECO:0000256" key="7">
    <source>
        <dbReference type="SAM" id="Phobius"/>
    </source>
</evidence>
<evidence type="ECO:0000256" key="6">
    <source>
        <dbReference type="SAM" id="MobiDB-lite"/>
    </source>
</evidence>
<evidence type="ECO:0000313" key="9">
    <source>
        <dbReference type="EnsemblPlants" id="Pp3c13_12030V3.1"/>
    </source>
</evidence>
<keyword evidence="2 7" id="KW-0812">Transmembrane</keyword>
<reference evidence="8 10" key="2">
    <citation type="journal article" date="2018" name="Plant J.">
        <title>The Physcomitrella patens chromosome-scale assembly reveals moss genome structure and evolution.</title>
        <authorList>
            <person name="Lang D."/>
            <person name="Ullrich K.K."/>
            <person name="Murat F."/>
            <person name="Fuchs J."/>
            <person name="Jenkins J."/>
            <person name="Haas F.B."/>
            <person name="Piednoel M."/>
            <person name="Gundlach H."/>
            <person name="Van Bel M."/>
            <person name="Meyberg R."/>
            <person name="Vives C."/>
            <person name="Morata J."/>
            <person name="Symeonidi A."/>
            <person name="Hiss M."/>
            <person name="Muchero W."/>
            <person name="Kamisugi Y."/>
            <person name="Saleh O."/>
            <person name="Blanc G."/>
            <person name="Decker E.L."/>
            <person name="van Gessel N."/>
            <person name="Grimwood J."/>
            <person name="Hayes R.D."/>
            <person name="Graham S.W."/>
            <person name="Gunter L.E."/>
            <person name="McDaniel S.F."/>
            <person name="Hoernstein S.N.W."/>
            <person name="Larsson A."/>
            <person name="Li F.W."/>
            <person name="Perroud P.F."/>
            <person name="Phillips J."/>
            <person name="Ranjan P."/>
            <person name="Rokshar D.S."/>
            <person name="Rothfels C.J."/>
            <person name="Schneider L."/>
            <person name="Shu S."/>
            <person name="Stevenson D.W."/>
            <person name="Thummler F."/>
            <person name="Tillich M."/>
            <person name="Villarreal Aguilar J.C."/>
            <person name="Widiez T."/>
            <person name="Wong G.K."/>
            <person name="Wymore A."/>
            <person name="Zhang Y."/>
            <person name="Zimmer A.D."/>
            <person name="Quatrano R.S."/>
            <person name="Mayer K.F.X."/>
            <person name="Goodstein D."/>
            <person name="Casacuberta J.M."/>
            <person name="Vandepoele K."/>
            <person name="Reski R."/>
            <person name="Cuming A.C."/>
            <person name="Tuskan G.A."/>
            <person name="Maumus F."/>
            <person name="Salse J."/>
            <person name="Schmutz J."/>
            <person name="Rensing S.A."/>
        </authorList>
    </citation>
    <scope>NUCLEOTIDE SEQUENCE [LARGE SCALE GENOMIC DNA]</scope>
    <source>
        <strain evidence="9 10">cv. Gransden 2004</strain>
    </source>
</reference>
<dbReference type="InterPro" id="IPR024491">
    <property type="entry name" value="Se_SelK/SelG"/>
</dbReference>
<evidence type="ECO:0000313" key="10">
    <source>
        <dbReference type="Proteomes" id="UP000006727"/>
    </source>
</evidence>
<evidence type="ECO:0008006" key="11">
    <source>
        <dbReference type="Google" id="ProtNLM"/>
    </source>
</evidence>
<dbReference type="PaxDb" id="3218-PP1S5_220V6.1"/>
<evidence type="ECO:0000256" key="2">
    <source>
        <dbReference type="ARBA" id="ARBA00022692"/>
    </source>
</evidence>
<feature type="transmembrane region" description="Helical" evidence="7">
    <location>
        <begin position="25"/>
        <end position="43"/>
    </location>
</feature>
<name>A0A2K1JLM1_PHYPA</name>
<reference evidence="9" key="3">
    <citation type="submission" date="2020-12" db="UniProtKB">
        <authorList>
            <consortium name="EnsemblPlants"/>
        </authorList>
    </citation>
    <scope>IDENTIFICATION</scope>
</reference>
<feature type="region of interest" description="Disordered" evidence="6">
    <location>
        <begin position="52"/>
        <end position="106"/>
    </location>
</feature>
<comment type="subcellular location">
    <subcellularLocation>
        <location evidence="1">Membrane</location>
        <topology evidence="1">Single-pass membrane protein</topology>
    </subcellularLocation>
</comment>